<name>A2ESY4_TRIV3</name>
<reference evidence="2" key="2">
    <citation type="journal article" date="2007" name="Science">
        <title>Draft genome sequence of the sexually transmitted pathogen Trichomonas vaginalis.</title>
        <authorList>
            <person name="Carlton J.M."/>
            <person name="Hirt R.P."/>
            <person name="Silva J.C."/>
            <person name="Delcher A.L."/>
            <person name="Schatz M."/>
            <person name="Zhao Q."/>
            <person name="Wortman J.R."/>
            <person name="Bidwell S.L."/>
            <person name="Alsmark U.C.M."/>
            <person name="Besteiro S."/>
            <person name="Sicheritz-Ponten T."/>
            <person name="Noel C.J."/>
            <person name="Dacks J.B."/>
            <person name="Foster P.G."/>
            <person name="Simillion C."/>
            <person name="Van de Peer Y."/>
            <person name="Miranda-Saavedra D."/>
            <person name="Barton G.J."/>
            <person name="Westrop G.D."/>
            <person name="Mueller S."/>
            <person name="Dessi D."/>
            <person name="Fiori P.L."/>
            <person name="Ren Q."/>
            <person name="Paulsen I."/>
            <person name="Zhang H."/>
            <person name="Bastida-Corcuera F.D."/>
            <person name="Simoes-Barbosa A."/>
            <person name="Brown M.T."/>
            <person name="Hayes R.D."/>
            <person name="Mukherjee M."/>
            <person name="Okumura C.Y."/>
            <person name="Schneider R."/>
            <person name="Smith A.J."/>
            <person name="Vanacova S."/>
            <person name="Villalvazo M."/>
            <person name="Haas B.J."/>
            <person name="Pertea M."/>
            <person name="Feldblyum T.V."/>
            <person name="Utterback T.R."/>
            <person name="Shu C.L."/>
            <person name="Osoegawa K."/>
            <person name="de Jong P.J."/>
            <person name="Hrdy I."/>
            <person name="Horvathova L."/>
            <person name="Zubacova Z."/>
            <person name="Dolezal P."/>
            <person name="Malik S.B."/>
            <person name="Logsdon J.M. Jr."/>
            <person name="Henze K."/>
            <person name="Gupta A."/>
            <person name="Wang C.C."/>
            <person name="Dunne R.L."/>
            <person name="Upcroft J.A."/>
            <person name="Upcroft P."/>
            <person name="White O."/>
            <person name="Salzberg S.L."/>
            <person name="Tang P."/>
            <person name="Chiu C.-H."/>
            <person name="Lee Y.-S."/>
            <person name="Embley T.M."/>
            <person name="Coombs G.H."/>
            <person name="Mottram J.C."/>
            <person name="Tachezy J."/>
            <person name="Fraser-Liggett C.M."/>
            <person name="Johnson P.J."/>
        </authorList>
    </citation>
    <scope>NUCLEOTIDE SEQUENCE [LARGE SCALE GENOMIC DNA]</scope>
    <source>
        <strain evidence="2">G3</strain>
    </source>
</reference>
<evidence type="ECO:0000256" key="1">
    <source>
        <dbReference type="SAM" id="Phobius"/>
    </source>
</evidence>
<gene>
    <name evidence="2" type="ORF">TVAG_474480</name>
</gene>
<dbReference type="SMR" id="A2ESY4"/>
<proteinExistence type="predicted"/>
<evidence type="ECO:0000313" key="2">
    <source>
        <dbReference type="EMBL" id="EAY04242.1"/>
    </source>
</evidence>
<dbReference type="VEuPathDB" id="TrichDB:TVAG_474480"/>
<dbReference type="AlphaFoldDB" id="A2ESY4"/>
<dbReference type="VEuPathDB" id="TrichDB:TVAGG3_0191690"/>
<organism evidence="2 3">
    <name type="scientific">Trichomonas vaginalis (strain ATCC PRA-98 / G3)</name>
    <dbReference type="NCBI Taxonomy" id="412133"/>
    <lineage>
        <taxon>Eukaryota</taxon>
        <taxon>Metamonada</taxon>
        <taxon>Parabasalia</taxon>
        <taxon>Trichomonadida</taxon>
        <taxon>Trichomonadidae</taxon>
        <taxon>Trichomonas</taxon>
    </lineage>
</organism>
<dbReference type="KEGG" id="tva:4762096"/>
<keyword evidence="1" id="KW-0472">Membrane</keyword>
<feature type="transmembrane region" description="Helical" evidence="1">
    <location>
        <begin position="326"/>
        <end position="351"/>
    </location>
</feature>
<keyword evidence="1" id="KW-0812">Transmembrane</keyword>
<dbReference type="RefSeq" id="XP_001316465.1">
    <property type="nucleotide sequence ID" value="XM_001316430.1"/>
</dbReference>
<keyword evidence="1" id="KW-1133">Transmembrane helix</keyword>
<evidence type="ECO:0000313" key="3">
    <source>
        <dbReference type="Proteomes" id="UP000001542"/>
    </source>
</evidence>
<dbReference type="EMBL" id="DS113481">
    <property type="protein sequence ID" value="EAY04242.1"/>
    <property type="molecule type" value="Genomic_DNA"/>
</dbReference>
<keyword evidence="3" id="KW-1185">Reference proteome</keyword>
<evidence type="ECO:0008006" key="4">
    <source>
        <dbReference type="Google" id="ProtNLM"/>
    </source>
</evidence>
<accession>A2ESY4</accession>
<reference evidence="2" key="1">
    <citation type="submission" date="2006-10" db="EMBL/GenBank/DDBJ databases">
        <authorList>
            <person name="Amadeo P."/>
            <person name="Zhao Q."/>
            <person name="Wortman J."/>
            <person name="Fraser-Liggett C."/>
            <person name="Carlton J."/>
        </authorList>
    </citation>
    <scope>NUCLEOTIDE SEQUENCE</scope>
    <source>
        <strain evidence="2">G3</strain>
    </source>
</reference>
<dbReference type="Proteomes" id="UP000001542">
    <property type="component" value="Unassembled WGS sequence"/>
</dbReference>
<sequence length="361" mass="41612">MFFSIALRATNKLANLDKPEYSSLPRIIFPYYPRMTQQIKAFKHFEKRTQDNETFVTVSVNCLEERTFCSRYKLQAGQISVSLHDHEHPVKISRKIDAENLNEISQIVSNHGYLTIDTPEQITAITQNKPLFMLVSRANAGDLEEKKPSFEKLAISNIDSGCIFAFVTSPYLYEKYAHYPYISFVFIHHDGKFTSYRGDFSIESLQTFVSHHAQPFMGHPVATDATKIVAVGNDAYFKQISEKLDKIDFYVPSSYLNTTNIMKAVPYLCNGKYQCLGIFRPNQFKLVLINETDIASADIRISQFDSLWKEVPFAEKFKIRAAICFLFYRIQLFIVCGILSVVSLFFFVWMVDSSRIIEFID</sequence>
<dbReference type="OrthoDB" id="10533751at2759"/>
<protein>
    <recommendedName>
        <fullName evidence="4">Thioredoxin domain-containing protein</fullName>
    </recommendedName>
</protein>
<dbReference type="InParanoid" id="A2ESY4"/>